<sequence>MDVVSGIGLLEFGYAWPMSLRRLGVTNSRPLCSRTKFNIIFSFASKNTQSSKRLLFTNDR</sequence>
<dbReference type="EMBL" id="JAYRBN010000113">
    <property type="protein sequence ID" value="KAL2723637.1"/>
    <property type="molecule type" value="Genomic_DNA"/>
</dbReference>
<gene>
    <name evidence="1" type="ORF">V1477_018869</name>
</gene>
<dbReference type="Proteomes" id="UP001607303">
    <property type="component" value="Unassembled WGS sequence"/>
</dbReference>
<accession>A0ABD2ATG8</accession>
<evidence type="ECO:0000313" key="1">
    <source>
        <dbReference type="EMBL" id="KAL2723637.1"/>
    </source>
</evidence>
<evidence type="ECO:0000313" key="2">
    <source>
        <dbReference type="Proteomes" id="UP001607303"/>
    </source>
</evidence>
<keyword evidence="2" id="KW-1185">Reference proteome</keyword>
<comment type="caution">
    <text evidence="1">The sequence shown here is derived from an EMBL/GenBank/DDBJ whole genome shotgun (WGS) entry which is preliminary data.</text>
</comment>
<protein>
    <submittedName>
        <fullName evidence="1">Uncharacterized protein</fullName>
    </submittedName>
</protein>
<reference evidence="1 2" key="1">
    <citation type="journal article" date="2024" name="Ann. Entomol. Soc. Am.">
        <title>Genomic analyses of the southern and eastern yellowjacket wasps (Hymenoptera: Vespidae) reveal evolutionary signatures of social life.</title>
        <authorList>
            <person name="Catto M.A."/>
            <person name="Caine P.B."/>
            <person name="Orr S.E."/>
            <person name="Hunt B.G."/>
            <person name="Goodisman M.A.D."/>
        </authorList>
    </citation>
    <scope>NUCLEOTIDE SEQUENCE [LARGE SCALE GENOMIC DNA]</scope>
    <source>
        <strain evidence="1">232</strain>
        <tissue evidence="1">Head and thorax</tissue>
    </source>
</reference>
<name>A0ABD2ATG8_VESMC</name>
<organism evidence="1 2">
    <name type="scientific">Vespula maculifrons</name>
    <name type="common">Eastern yellow jacket</name>
    <name type="synonym">Wasp</name>
    <dbReference type="NCBI Taxonomy" id="7453"/>
    <lineage>
        <taxon>Eukaryota</taxon>
        <taxon>Metazoa</taxon>
        <taxon>Ecdysozoa</taxon>
        <taxon>Arthropoda</taxon>
        <taxon>Hexapoda</taxon>
        <taxon>Insecta</taxon>
        <taxon>Pterygota</taxon>
        <taxon>Neoptera</taxon>
        <taxon>Endopterygota</taxon>
        <taxon>Hymenoptera</taxon>
        <taxon>Apocrita</taxon>
        <taxon>Aculeata</taxon>
        <taxon>Vespoidea</taxon>
        <taxon>Vespidae</taxon>
        <taxon>Vespinae</taxon>
        <taxon>Vespula</taxon>
    </lineage>
</organism>
<dbReference type="AlphaFoldDB" id="A0ABD2ATG8"/>
<proteinExistence type="predicted"/>